<dbReference type="AlphaFoldDB" id="A0A426YKG9"/>
<gene>
    <name evidence="2" type="ORF">B296_00050597</name>
</gene>
<reference evidence="2 3" key="1">
    <citation type="journal article" date="2014" name="Agronomy (Basel)">
        <title>A Draft Genome Sequence for Ensete ventricosum, the Drought-Tolerant Tree Against Hunger.</title>
        <authorList>
            <person name="Harrison J."/>
            <person name="Moore K.A."/>
            <person name="Paszkiewicz K."/>
            <person name="Jones T."/>
            <person name="Grant M."/>
            <person name="Ambacheew D."/>
            <person name="Muzemil S."/>
            <person name="Studholme D.J."/>
        </authorList>
    </citation>
    <scope>NUCLEOTIDE SEQUENCE [LARGE SCALE GENOMIC DNA]</scope>
</reference>
<accession>A0A426YKG9</accession>
<dbReference type="EMBL" id="AMZH03011793">
    <property type="protein sequence ID" value="RRT52213.1"/>
    <property type="molecule type" value="Genomic_DNA"/>
</dbReference>
<feature type="region of interest" description="Disordered" evidence="1">
    <location>
        <begin position="120"/>
        <end position="170"/>
    </location>
</feature>
<protein>
    <recommendedName>
        <fullName evidence="4">Retrotransposon gag domain-containing protein</fullName>
    </recommendedName>
</protein>
<evidence type="ECO:0000313" key="3">
    <source>
        <dbReference type="Proteomes" id="UP000287651"/>
    </source>
</evidence>
<comment type="caution">
    <text evidence="2">The sequence shown here is derived from an EMBL/GenBank/DDBJ whole genome shotgun (WGS) entry which is preliminary data.</text>
</comment>
<dbReference type="Proteomes" id="UP000287651">
    <property type="component" value="Unassembled WGS sequence"/>
</dbReference>
<evidence type="ECO:0000256" key="1">
    <source>
        <dbReference type="SAM" id="MobiDB-lite"/>
    </source>
</evidence>
<evidence type="ECO:0008006" key="4">
    <source>
        <dbReference type="Google" id="ProtNLM"/>
    </source>
</evidence>
<evidence type="ECO:0000313" key="2">
    <source>
        <dbReference type="EMBL" id="RRT52213.1"/>
    </source>
</evidence>
<sequence>MLDFTLPINPNLIIGGTSPRTHHPEGPVLQEQPNEVRKTRIKVTVGASTPIDIGLPAWITSCASGSNPIMRIHWTHTRPKPTVASLLRMRQKEEEHLGQYLARFTDERANQYVAIETLVAKKREDQKRPRGEPSRGPPSRLSRRRMERGEQTVPPPPNVPLNSTRTEIFL</sequence>
<feature type="compositionally biased region" description="Basic and acidic residues" evidence="1">
    <location>
        <begin position="120"/>
        <end position="133"/>
    </location>
</feature>
<proteinExistence type="predicted"/>
<organism evidence="2 3">
    <name type="scientific">Ensete ventricosum</name>
    <name type="common">Abyssinian banana</name>
    <name type="synonym">Musa ensete</name>
    <dbReference type="NCBI Taxonomy" id="4639"/>
    <lineage>
        <taxon>Eukaryota</taxon>
        <taxon>Viridiplantae</taxon>
        <taxon>Streptophyta</taxon>
        <taxon>Embryophyta</taxon>
        <taxon>Tracheophyta</taxon>
        <taxon>Spermatophyta</taxon>
        <taxon>Magnoliopsida</taxon>
        <taxon>Liliopsida</taxon>
        <taxon>Zingiberales</taxon>
        <taxon>Musaceae</taxon>
        <taxon>Ensete</taxon>
    </lineage>
</organism>
<name>A0A426YKG9_ENSVE</name>
<feature type="compositionally biased region" description="Polar residues" evidence="1">
    <location>
        <begin position="160"/>
        <end position="170"/>
    </location>
</feature>